<evidence type="ECO:0000313" key="6">
    <source>
        <dbReference type="EMBL" id="CCF59162.1"/>
    </source>
</evidence>
<organism evidence="6 7">
    <name type="scientific">Kazachstania africana (strain ATCC 22294 / BCRC 22015 / CBS 2517 / CECT 1963 / NBRC 1671 / NRRL Y-8276)</name>
    <name type="common">Yeast</name>
    <name type="synonym">Kluyveromyces africanus</name>
    <dbReference type="NCBI Taxonomy" id="1071382"/>
    <lineage>
        <taxon>Eukaryota</taxon>
        <taxon>Fungi</taxon>
        <taxon>Dikarya</taxon>
        <taxon>Ascomycota</taxon>
        <taxon>Saccharomycotina</taxon>
        <taxon>Saccharomycetes</taxon>
        <taxon>Saccharomycetales</taxon>
        <taxon>Saccharomycetaceae</taxon>
        <taxon>Kazachstania</taxon>
    </lineage>
</organism>
<evidence type="ECO:0000256" key="1">
    <source>
        <dbReference type="ARBA" id="ARBA00004496"/>
    </source>
</evidence>
<evidence type="ECO:0000256" key="5">
    <source>
        <dbReference type="PROSITE-ProRule" id="PRU00221"/>
    </source>
</evidence>
<dbReference type="InParanoid" id="H2AXR2"/>
<evidence type="ECO:0000256" key="4">
    <source>
        <dbReference type="ARBA" id="ARBA00022737"/>
    </source>
</evidence>
<keyword evidence="4" id="KW-0677">Repeat</keyword>
<dbReference type="PANTHER" id="PTHR12442">
    <property type="entry name" value="DYNEIN INTERMEDIATE CHAIN"/>
    <property type="match status" value="1"/>
</dbReference>
<dbReference type="STRING" id="1071382.H2AXR2"/>
<dbReference type="GO" id="GO:0005737">
    <property type="term" value="C:cytoplasm"/>
    <property type="evidence" value="ECO:0007669"/>
    <property type="project" value="UniProtKB-SubCell"/>
</dbReference>
<dbReference type="InterPro" id="IPR015943">
    <property type="entry name" value="WD40/YVTN_repeat-like_dom_sf"/>
</dbReference>
<dbReference type="GeneID" id="13887142"/>
<dbReference type="InterPro" id="IPR050687">
    <property type="entry name" value="Dynein_IC"/>
</dbReference>
<dbReference type="GO" id="GO:0045503">
    <property type="term" value="F:dynein light chain binding"/>
    <property type="evidence" value="ECO:0007669"/>
    <property type="project" value="TreeGrafter"/>
</dbReference>
<dbReference type="Proteomes" id="UP000005220">
    <property type="component" value="Chromosome 7"/>
</dbReference>
<protein>
    <submittedName>
        <fullName evidence="6">Uncharacterized protein</fullName>
    </submittedName>
</protein>
<dbReference type="PANTHER" id="PTHR12442:SF22">
    <property type="entry name" value="CYTOPLASMIC DYNEIN 1 INTERMEDIATE CHAIN-RELATED"/>
    <property type="match status" value="1"/>
</dbReference>
<keyword evidence="7" id="KW-1185">Reference proteome</keyword>
<reference evidence="6 7" key="1">
    <citation type="journal article" date="2011" name="Proc. Natl. Acad. Sci. U.S.A.">
        <title>Evolutionary erosion of yeast sex chromosomes by mating-type switching accidents.</title>
        <authorList>
            <person name="Gordon J.L."/>
            <person name="Armisen D."/>
            <person name="Proux-Wera E."/>
            <person name="Oheigeartaigh S.S."/>
            <person name="Byrne K.P."/>
            <person name="Wolfe K.H."/>
        </authorList>
    </citation>
    <scope>NUCLEOTIDE SEQUENCE [LARGE SCALE GENOMIC DNA]</scope>
    <source>
        <strain evidence="7">ATCC 22294 / BCRC 22015 / CBS 2517 / CECT 1963 / NBRC 1671 / NRRL Y-8276</strain>
    </source>
</reference>
<dbReference type="KEGG" id="kaf:KAFR_0G01280"/>
<dbReference type="GO" id="GO:0010970">
    <property type="term" value="P:transport along microtubule"/>
    <property type="evidence" value="ECO:0007669"/>
    <property type="project" value="TreeGrafter"/>
</dbReference>
<evidence type="ECO:0000313" key="7">
    <source>
        <dbReference type="Proteomes" id="UP000005220"/>
    </source>
</evidence>
<dbReference type="FunCoup" id="H2AXR2">
    <property type="interactions" value="91"/>
</dbReference>
<sequence length="560" mass="63622">MDRLKELEAKRRQLDELRAKRKQYDLLGQNSPTSREPKTIEMINVSIQTDNIGADTNEAVAAPQKDVITYDKAIQTVDFESMAVSVPENDNEGEGQEDENIIEEEEKMIPDEESNQSASFKGLMPLTIEGEANSILIKPLNIEKVHVSKSNVSGSIRKLTKIENDEISEVDAYCMTIDHNTTNNSSLLVYQIRGNVRTVNKSIVLVVDEDGNVIDKIEFLGQLVSFGYFLKFNITGNYMSMILVTLRGKTILYELYVNENGEWTRNLIIRNYFNSMVWGFHESEYRLIFGDIDGRLKILNSMDLSIYKDVTNLNYSNGIDSAVISVGKTRSENAIFNEQLKRSELLDFGLNVMCICLSPFNEDCLFIGCEDGGIYKVLLNDITSDNHLYVSNDNNGFLPPYEGGVEDEDNDGVLFHSGPVTTLSMKDNGLMISSGMDWRVKLWDTQTNLKLDEIDVGDPVIKSDWIKVPNKLMTISMTNDKILIIEWFFQKNNDTRLPTWERTTPVCHEIRWTIQPSDLDSNFKFTTFHSTTSLTPSTTFLNVQVGFHGNEIRTFEIPVM</sequence>
<dbReference type="HOGENOM" id="CLU_020687_0_0_1"/>
<dbReference type="OrthoDB" id="366230at2759"/>
<dbReference type="GO" id="GO:0045504">
    <property type="term" value="F:dynein heavy chain binding"/>
    <property type="evidence" value="ECO:0007669"/>
    <property type="project" value="TreeGrafter"/>
</dbReference>
<feature type="repeat" description="WD" evidence="5">
    <location>
        <begin position="413"/>
        <end position="453"/>
    </location>
</feature>
<evidence type="ECO:0000256" key="2">
    <source>
        <dbReference type="ARBA" id="ARBA00022490"/>
    </source>
</evidence>
<dbReference type="PROSITE" id="PS50082">
    <property type="entry name" value="WD_REPEATS_2"/>
    <property type="match status" value="1"/>
</dbReference>
<proteinExistence type="predicted"/>
<dbReference type="AlphaFoldDB" id="H2AXR2"/>
<dbReference type="InterPro" id="IPR001680">
    <property type="entry name" value="WD40_rpt"/>
</dbReference>
<gene>
    <name evidence="6" type="primary">KAFR0G01280</name>
    <name evidence="6" type="ORF">KAFR_0G01280</name>
</gene>
<dbReference type="EMBL" id="HE650827">
    <property type="protein sequence ID" value="CCF59162.1"/>
    <property type="molecule type" value="Genomic_DNA"/>
</dbReference>
<evidence type="ECO:0000256" key="3">
    <source>
        <dbReference type="ARBA" id="ARBA00022574"/>
    </source>
</evidence>
<keyword evidence="2" id="KW-0963">Cytoplasm</keyword>
<name>H2AXR2_KAZAF</name>
<dbReference type="SUPFAM" id="SSF50978">
    <property type="entry name" value="WD40 repeat-like"/>
    <property type="match status" value="1"/>
</dbReference>
<dbReference type="PROSITE" id="PS00678">
    <property type="entry name" value="WD_REPEATS_1"/>
    <property type="match status" value="1"/>
</dbReference>
<dbReference type="InterPro" id="IPR036322">
    <property type="entry name" value="WD40_repeat_dom_sf"/>
</dbReference>
<dbReference type="RefSeq" id="XP_003958297.1">
    <property type="nucleotide sequence ID" value="XM_003958248.1"/>
</dbReference>
<dbReference type="InterPro" id="IPR019775">
    <property type="entry name" value="WD40_repeat_CS"/>
</dbReference>
<keyword evidence="3 5" id="KW-0853">WD repeat</keyword>
<dbReference type="GO" id="GO:0005868">
    <property type="term" value="C:cytoplasmic dynein complex"/>
    <property type="evidence" value="ECO:0007669"/>
    <property type="project" value="TreeGrafter"/>
</dbReference>
<accession>H2AXR2</accession>
<dbReference type="Gene3D" id="2.130.10.10">
    <property type="entry name" value="YVTN repeat-like/Quinoprotein amine dehydrogenase"/>
    <property type="match status" value="1"/>
</dbReference>
<dbReference type="eggNOG" id="ENOG502R5J2">
    <property type="taxonomic scope" value="Eukaryota"/>
</dbReference>
<comment type="subcellular location">
    <subcellularLocation>
        <location evidence="1">Cytoplasm</location>
    </subcellularLocation>
</comment>